<keyword evidence="1 4" id="KW-0663">Pyridoxal phosphate</keyword>
<comment type="similarity">
    <text evidence="2 5">Belongs to the DegT/DnrJ/EryC1 family.</text>
</comment>
<evidence type="ECO:0000313" key="7">
    <source>
        <dbReference type="Proteomes" id="UP000295511"/>
    </source>
</evidence>
<dbReference type="CDD" id="cd00616">
    <property type="entry name" value="AHBA_syn"/>
    <property type="match status" value="1"/>
</dbReference>
<dbReference type="GO" id="GO:0030170">
    <property type="term" value="F:pyridoxal phosphate binding"/>
    <property type="evidence" value="ECO:0007669"/>
    <property type="project" value="TreeGrafter"/>
</dbReference>
<dbReference type="GO" id="GO:0000271">
    <property type="term" value="P:polysaccharide biosynthetic process"/>
    <property type="evidence" value="ECO:0007669"/>
    <property type="project" value="TreeGrafter"/>
</dbReference>
<evidence type="ECO:0000313" key="6">
    <source>
        <dbReference type="EMBL" id="TDF99973.1"/>
    </source>
</evidence>
<proteinExistence type="inferred from homology"/>
<keyword evidence="6" id="KW-0808">Transferase</keyword>
<dbReference type="InterPro" id="IPR015421">
    <property type="entry name" value="PyrdxlP-dep_Trfase_major"/>
</dbReference>
<accession>A0A4R5KVI5</accession>
<dbReference type="OrthoDB" id="9804264at2"/>
<dbReference type="AlphaFoldDB" id="A0A4R5KVI5"/>
<dbReference type="RefSeq" id="WP_133203066.1">
    <property type="nucleotide sequence ID" value="NZ_SMRU01000004.1"/>
</dbReference>
<feature type="modified residue" description="N6-(pyridoxal phosphate)lysine" evidence="4">
    <location>
        <position position="192"/>
    </location>
</feature>
<dbReference type="InterPro" id="IPR015422">
    <property type="entry name" value="PyrdxlP-dep_Trfase_small"/>
</dbReference>
<evidence type="ECO:0000256" key="4">
    <source>
        <dbReference type="PIRSR" id="PIRSR000390-2"/>
    </source>
</evidence>
<dbReference type="Proteomes" id="UP000295511">
    <property type="component" value="Unassembled WGS sequence"/>
</dbReference>
<dbReference type="SUPFAM" id="SSF53383">
    <property type="entry name" value="PLP-dependent transferases"/>
    <property type="match status" value="1"/>
</dbReference>
<gene>
    <name evidence="6" type="ORF">E1809_04680</name>
</gene>
<dbReference type="InterPro" id="IPR015424">
    <property type="entry name" value="PyrdxlP-dep_Trfase"/>
</dbReference>
<dbReference type="PANTHER" id="PTHR30244">
    <property type="entry name" value="TRANSAMINASE"/>
    <property type="match status" value="1"/>
</dbReference>
<dbReference type="PANTHER" id="PTHR30244:SF36">
    <property type="entry name" value="3-OXO-GLUCOSE-6-PHOSPHATE:GLUTAMATE AMINOTRANSFERASE"/>
    <property type="match status" value="1"/>
</dbReference>
<evidence type="ECO:0000256" key="2">
    <source>
        <dbReference type="ARBA" id="ARBA00037999"/>
    </source>
</evidence>
<dbReference type="PIRSF" id="PIRSF000390">
    <property type="entry name" value="PLP_StrS"/>
    <property type="match status" value="1"/>
</dbReference>
<dbReference type="GO" id="GO:0008483">
    <property type="term" value="F:transaminase activity"/>
    <property type="evidence" value="ECO:0007669"/>
    <property type="project" value="UniProtKB-KW"/>
</dbReference>
<dbReference type="EMBL" id="SMRU01000004">
    <property type="protein sequence ID" value="TDF99973.1"/>
    <property type="molecule type" value="Genomic_DNA"/>
</dbReference>
<name>A0A4R5KVI5_9MICC</name>
<dbReference type="Gene3D" id="3.90.1150.10">
    <property type="entry name" value="Aspartate Aminotransferase, domain 1"/>
    <property type="match status" value="1"/>
</dbReference>
<keyword evidence="6" id="KW-0032">Aminotransferase</keyword>
<evidence type="ECO:0000256" key="5">
    <source>
        <dbReference type="RuleBase" id="RU004508"/>
    </source>
</evidence>
<evidence type="ECO:0000256" key="1">
    <source>
        <dbReference type="ARBA" id="ARBA00022898"/>
    </source>
</evidence>
<organism evidence="6 7">
    <name type="scientific">Arthrobacter terricola</name>
    <dbReference type="NCBI Taxonomy" id="2547396"/>
    <lineage>
        <taxon>Bacteria</taxon>
        <taxon>Bacillati</taxon>
        <taxon>Actinomycetota</taxon>
        <taxon>Actinomycetes</taxon>
        <taxon>Micrococcales</taxon>
        <taxon>Micrococcaceae</taxon>
        <taxon>Arthrobacter</taxon>
    </lineage>
</organism>
<dbReference type="InterPro" id="IPR000653">
    <property type="entry name" value="DegT/StrS_aminotransferase"/>
</dbReference>
<feature type="active site" description="Proton acceptor" evidence="3">
    <location>
        <position position="192"/>
    </location>
</feature>
<dbReference type="Pfam" id="PF01041">
    <property type="entry name" value="DegT_DnrJ_EryC1"/>
    <property type="match status" value="1"/>
</dbReference>
<sequence>MDASSTTNIPLVDLASQHAEVESDVLSGLEDVFATTAFIGGTAVGQFEGAYAEWLGVAHCVGVANGTEALELALRATGVDAGSEVIIPVNTFIATAEAVVRIGAIPVFVDVDPAHLLIDPAKVAEAVTDRTRAIVPVHLFGQAAPVEQLQDIAASCGATIIEDAAQAQGATRNGRPAGGLGAVAGTSFYPGKNLGAAGDAGAVTTNDPEIAKRVRLLGAHGSATKYVHDVVGFNSRLDTIQAVVLNAKLRRLSAWNGLRQEAAARYAEMLGDVPGISVPTSAEGNEDVWHLYVIRTAARDRALAGLSEAGIGAGIHYPTPLHLTGAFAQLGLAEGAFPVAERAAREILSLPLYPHITIAQQKFVVETLRALV</sequence>
<evidence type="ECO:0000256" key="3">
    <source>
        <dbReference type="PIRSR" id="PIRSR000390-1"/>
    </source>
</evidence>
<dbReference type="Gene3D" id="3.40.640.10">
    <property type="entry name" value="Type I PLP-dependent aspartate aminotransferase-like (Major domain)"/>
    <property type="match status" value="1"/>
</dbReference>
<keyword evidence="7" id="KW-1185">Reference proteome</keyword>
<protein>
    <submittedName>
        <fullName evidence="6">DegT/DnrJ/EryC1/StrS family aminotransferase</fullName>
    </submittedName>
</protein>
<reference evidence="6 7" key="1">
    <citation type="submission" date="2019-03" db="EMBL/GenBank/DDBJ databases">
        <title>Whole genome sequence of Arthrobacter sp JH1-1.</title>
        <authorList>
            <person name="Trinh H.N."/>
        </authorList>
    </citation>
    <scope>NUCLEOTIDE SEQUENCE [LARGE SCALE GENOMIC DNA]</scope>
    <source>
        <strain evidence="6 7">JH1-1</strain>
    </source>
</reference>
<comment type="caution">
    <text evidence="6">The sequence shown here is derived from an EMBL/GenBank/DDBJ whole genome shotgun (WGS) entry which is preliminary data.</text>
</comment>